<organism evidence="6">
    <name type="scientific">freshwater metagenome</name>
    <dbReference type="NCBI Taxonomy" id="449393"/>
    <lineage>
        <taxon>unclassified sequences</taxon>
        <taxon>metagenomes</taxon>
        <taxon>ecological metagenomes</taxon>
    </lineage>
</organism>
<dbReference type="PANTHER" id="PTHR12358">
    <property type="entry name" value="SPHINGOSINE KINASE"/>
    <property type="match status" value="1"/>
</dbReference>
<feature type="domain" description="DAGKc" evidence="5">
    <location>
        <begin position="1"/>
        <end position="133"/>
    </location>
</feature>
<dbReference type="GO" id="GO:0005886">
    <property type="term" value="C:plasma membrane"/>
    <property type="evidence" value="ECO:0007669"/>
    <property type="project" value="TreeGrafter"/>
</dbReference>
<dbReference type="Gene3D" id="2.60.200.40">
    <property type="match status" value="1"/>
</dbReference>
<dbReference type="InterPro" id="IPR001206">
    <property type="entry name" value="Diacylglycerol_kinase_cat_dom"/>
</dbReference>
<dbReference type="Pfam" id="PF19279">
    <property type="entry name" value="YegS_C"/>
    <property type="match status" value="1"/>
</dbReference>
<evidence type="ECO:0000256" key="3">
    <source>
        <dbReference type="ARBA" id="ARBA00022777"/>
    </source>
</evidence>
<dbReference type="SMART" id="SM00046">
    <property type="entry name" value="DAGKc"/>
    <property type="match status" value="1"/>
</dbReference>
<dbReference type="InterPro" id="IPR016064">
    <property type="entry name" value="NAD/diacylglycerol_kinase_sf"/>
</dbReference>
<dbReference type="GO" id="GO:0005524">
    <property type="term" value="F:ATP binding"/>
    <property type="evidence" value="ECO:0007669"/>
    <property type="project" value="UniProtKB-KW"/>
</dbReference>
<dbReference type="PROSITE" id="PS50146">
    <property type="entry name" value="DAGK"/>
    <property type="match status" value="1"/>
</dbReference>
<evidence type="ECO:0000256" key="1">
    <source>
        <dbReference type="ARBA" id="ARBA00022679"/>
    </source>
</evidence>
<reference evidence="6" key="1">
    <citation type="submission" date="2020-05" db="EMBL/GenBank/DDBJ databases">
        <authorList>
            <person name="Chiriac C."/>
            <person name="Salcher M."/>
            <person name="Ghai R."/>
            <person name="Kavagutti S V."/>
        </authorList>
    </citation>
    <scope>NUCLEOTIDE SEQUENCE</scope>
</reference>
<gene>
    <name evidence="6" type="ORF">UFOPK2598_00900</name>
</gene>
<proteinExistence type="predicted"/>
<keyword evidence="2" id="KW-0547">Nucleotide-binding</keyword>
<dbReference type="SUPFAM" id="SSF111331">
    <property type="entry name" value="NAD kinase/diacylglycerol kinase-like"/>
    <property type="match status" value="1"/>
</dbReference>
<dbReference type="GO" id="GO:0016301">
    <property type="term" value="F:kinase activity"/>
    <property type="evidence" value="ECO:0007669"/>
    <property type="project" value="UniProtKB-KW"/>
</dbReference>
<evidence type="ECO:0000313" key="6">
    <source>
        <dbReference type="EMBL" id="CAB4707288.1"/>
    </source>
</evidence>
<dbReference type="EMBL" id="CAEZXV010000100">
    <property type="protein sequence ID" value="CAB4707288.1"/>
    <property type="molecule type" value="Genomic_DNA"/>
</dbReference>
<dbReference type="PANTHER" id="PTHR12358:SF106">
    <property type="entry name" value="LIPID KINASE YEGS"/>
    <property type="match status" value="1"/>
</dbReference>
<evidence type="ECO:0000256" key="2">
    <source>
        <dbReference type="ARBA" id="ARBA00022741"/>
    </source>
</evidence>
<evidence type="ECO:0000256" key="4">
    <source>
        <dbReference type="ARBA" id="ARBA00022840"/>
    </source>
</evidence>
<dbReference type="InterPro" id="IPR045540">
    <property type="entry name" value="YegS/DAGK_C"/>
</dbReference>
<keyword evidence="3" id="KW-0418">Kinase</keyword>
<dbReference type="Gene3D" id="3.40.50.10330">
    <property type="entry name" value="Probable inorganic polyphosphate/atp-NAD kinase, domain 1"/>
    <property type="match status" value="1"/>
</dbReference>
<protein>
    <submittedName>
        <fullName evidence="6">Unannotated protein</fullName>
    </submittedName>
</protein>
<sequence>MANENILIFVNPKSGSGRSPALASQIIKAASRRKIDTVLLEPSSPRGAIEHLQALLMSQVFTAVISIGGDGLAHLAIQILSIIKIPLYVVPAGTGNDFARSNSLLSTNPEEILDYVSKREPKMIDLGEIEIAGSSRRFGQILSTGFDAQVNERANQNRIVKGRMKYNFATLAVLPKFKPISYELEIDGVTRKLSAMLVAVANGATYGGGMKLCPMAKRNDGLLDIMILHPVSKIELLKVFPKVYSGRHVGHPAVEFIQGKKISISAETVAYADGERIGNLPISVSVLEDSLMVWTVAP</sequence>
<dbReference type="InterPro" id="IPR050187">
    <property type="entry name" value="Lipid_Phosphate_FormReg"/>
</dbReference>
<accession>A0A6J6QEN7</accession>
<dbReference type="Pfam" id="PF00781">
    <property type="entry name" value="DAGK_cat"/>
    <property type="match status" value="1"/>
</dbReference>
<name>A0A6J6QEN7_9ZZZZ</name>
<dbReference type="InterPro" id="IPR017438">
    <property type="entry name" value="ATP-NAD_kinase_N"/>
</dbReference>
<evidence type="ECO:0000259" key="5">
    <source>
        <dbReference type="PROSITE" id="PS50146"/>
    </source>
</evidence>
<dbReference type="AlphaFoldDB" id="A0A6J6QEN7"/>
<keyword evidence="1" id="KW-0808">Transferase</keyword>
<keyword evidence="4" id="KW-0067">ATP-binding</keyword>